<gene>
    <name evidence="1" type="ORF">F2P81_019536</name>
</gene>
<sequence>MKDLLTVQYIKIMTNAICRAGHKHSPPTLTFDTNAGNPNLDHRRGQATLCVGVTCFSCRLRRKIQSGPKASGLNCVVCGGGSSMCTAESECGAMSVRTRVTVIIQSAIDSTDSPGK</sequence>
<protein>
    <submittedName>
        <fullName evidence="1">Uncharacterized protein</fullName>
    </submittedName>
</protein>
<name>A0A6A4S7E5_SCOMX</name>
<organism evidence="1 2">
    <name type="scientific">Scophthalmus maximus</name>
    <name type="common">Turbot</name>
    <name type="synonym">Psetta maxima</name>
    <dbReference type="NCBI Taxonomy" id="52904"/>
    <lineage>
        <taxon>Eukaryota</taxon>
        <taxon>Metazoa</taxon>
        <taxon>Chordata</taxon>
        <taxon>Craniata</taxon>
        <taxon>Vertebrata</taxon>
        <taxon>Euteleostomi</taxon>
        <taxon>Actinopterygii</taxon>
        <taxon>Neopterygii</taxon>
        <taxon>Teleostei</taxon>
        <taxon>Neoteleostei</taxon>
        <taxon>Acanthomorphata</taxon>
        <taxon>Carangaria</taxon>
        <taxon>Pleuronectiformes</taxon>
        <taxon>Pleuronectoidei</taxon>
        <taxon>Scophthalmidae</taxon>
        <taxon>Scophthalmus</taxon>
    </lineage>
</organism>
<dbReference type="Proteomes" id="UP000438429">
    <property type="component" value="Unassembled WGS sequence"/>
</dbReference>
<reference evidence="1 2" key="1">
    <citation type="submission" date="2019-06" db="EMBL/GenBank/DDBJ databases">
        <title>Draft genomes of female and male turbot (Scophthalmus maximus).</title>
        <authorList>
            <person name="Xu H."/>
            <person name="Xu X.-W."/>
            <person name="Shao C."/>
            <person name="Chen S."/>
        </authorList>
    </citation>
    <scope>NUCLEOTIDE SEQUENCE [LARGE SCALE GENOMIC DNA]</scope>
    <source>
        <strain evidence="1">Ysfricsl-2016a</strain>
        <tissue evidence="1">Blood</tissue>
    </source>
</reference>
<dbReference type="AlphaFoldDB" id="A0A6A4S7E5"/>
<accession>A0A6A4S7E5</accession>
<comment type="caution">
    <text evidence="1">The sequence shown here is derived from an EMBL/GenBank/DDBJ whole genome shotgun (WGS) entry which is preliminary data.</text>
</comment>
<evidence type="ECO:0000313" key="2">
    <source>
        <dbReference type="Proteomes" id="UP000438429"/>
    </source>
</evidence>
<proteinExistence type="predicted"/>
<dbReference type="EMBL" id="VEVO01000017">
    <property type="protein sequence ID" value="KAF0028449.1"/>
    <property type="molecule type" value="Genomic_DNA"/>
</dbReference>
<evidence type="ECO:0000313" key="1">
    <source>
        <dbReference type="EMBL" id="KAF0028449.1"/>
    </source>
</evidence>